<organism evidence="1 2">
    <name type="scientific">Russula earlei</name>
    <dbReference type="NCBI Taxonomy" id="71964"/>
    <lineage>
        <taxon>Eukaryota</taxon>
        <taxon>Fungi</taxon>
        <taxon>Dikarya</taxon>
        <taxon>Basidiomycota</taxon>
        <taxon>Agaricomycotina</taxon>
        <taxon>Agaricomycetes</taxon>
        <taxon>Russulales</taxon>
        <taxon>Russulaceae</taxon>
        <taxon>Russula</taxon>
    </lineage>
</organism>
<gene>
    <name evidence="1" type="ORF">F5148DRAFT_1340940</name>
</gene>
<reference evidence="1" key="1">
    <citation type="submission" date="2021-03" db="EMBL/GenBank/DDBJ databases">
        <title>Evolutionary priming and transition to the ectomycorrhizal habit in an iconic lineage of mushroom-forming fungi: is preadaptation a requirement?</title>
        <authorList>
            <consortium name="DOE Joint Genome Institute"/>
            <person name="Looney B.P."/>
            <person name="Miyauchi S."/>
            <person name="Morin E."/>
            <person name="Drula E."/>
            <person name="Courty P.E."/>
            <person name="Chicoki N."/>
            <person name="Fauchery L."/>
            <person name="Kohler A."/>
            <person name="Kuo A."/>
            <person name="LaButti K."/>
            <person name="Pangilinan J."/>
            <person name="Lipzen A."/>
            <person name="Riley R."/>
            <person name="Andreopoulos W."/>
            <person name="He G."/>
            <person name="Johnson J."/>
            <person name="Barry K.W."/>
            <person name="Grigoriev I.V."/>
            <person name="Nagy L."/>
            <person name="Hibbett D."/>
            <person name="Henrissat B."/>
            <person name="Matheny P.B."/>
            <person name="Labbe J."/>
            <person name="Martin A.F."/>
        </authorList>
    </citation>
    <scope>NUCLEOTIDE SEQUENCE</scope>
    <source>
        <strain evidence="1">BPL698</strain>
    </source>
</reference>
<proteinExistence type="predicted"/>
<evidence type="ECO:0000313" key="1">
    <source>
        <dbReference type="EMBL" id="KAI9449340.1"/>
    </source>
</evidence>
<name>A0ACC0TU49_9AGAM</name>
<keyword evidence="2" id="KW-1185">Reference proteome</keyword>
<protein>
    <submittedName>
        <fullName evidence="1">Lipid/polyisoprenoid-binding, YceI-like protein</fullName>
    </submittedName>
</protein>
<sequence>MKKAFLVAVAFVAFTAVHAQKIYATKSAQVKFFSSTKAEDIEATNSQAESKLSDKGQLMFSLLIKGFRFENELMQEHFNEKDYMNSDQYPKSEFKGAITNIATVNFAKNGSYPVVAEGNLTIRGVTQKVTAKGTLTVANGKVSTKSVFKIKAKDFGFTGKLITGTISEELEITVTAKYD</sequence>
<comment type="caution">
    <text evidence="1">The sequence shown here is derived from an EMBL/GenBank/DDBJ whole genome shotgun (WGS) entry which is preliminary data.</text>
</comment>
<dbReference type="Proteomes" id="UP001207468">
    <property type="component" value="Unassembled WGS sequence"/>
</dbReference>
<accession>A0ACC0TU49</accession>
<evidence type="ECO:0000313" key="2">
    <source>
        <dbReference type="Proteomes" id="UP001207468"/>
    </source>
</evidence>
<dbReference type="EMBL" id="JAGFNK010000508">
    <property type="protein sequence ID" value="KAI9449340.1"/>
    <property type="molecule type" value="Genomic_DNA"/>
</dbReference>